<reference evidence="11" key="1">
    <citation type="submission" date="2020-11" db="EMBL/GenBank/DDBJ databases">
        <authorList>
            <person name="Tran Van P."/>
        </authorList>
    </citation>
    <scope>NUCLEOTIDE SEQUENCE</scope>
</reference>
<keyword evidence="8 10" id="KW-0472">Membrane</keyword>
<keyword evidence="4 10" id="KW-0812">Transmembrane</keyword>
<keyword evidence="6 10" id="KW-1133">Transmembrane helix</keyword>
<evidence type="ECO:0000256" key="10">
    <source>
        <dbReference type="RuleBase" id="RU361115"/>
    </source>
</evidence>
<accession>A0A7R9LJ74</accession>
<dbReference type="GO" id="GO:0019367">
    <property type="term" value="P:fatty acid elongation, saturated fatty acid"/>
    <property type="evidence" value="ECO:0007669"/>
    <property type="project" value="TreeGrafter"/>
</dbReference>
<dbReference type="EC" id="2.3.1.199" evidence="10"/>
<dbReference type="PANTHER" id="PTHR11157">
    <property type="entry name" value="FATTY ACID ACYL TRANSFERASE-RELATED"/>
    <property type="match status" value="1"/>
</dbReference>
<sequence>MSLAIVNWSPLLSNKSFNFYYYDMWQLYDDPRSTSWPFFKGGPWSTLAIIASYLYFVRVFGPELMKGRNAYDLKKLILMYNVFMVLISLWMFTEACLLLNWGLDTWGCQPVNQNSNDPIEDRKLLLGWTFFITKFIELSDTVFFILRKKYSQLSGLHVIHHSMVPILVWIGFKFLPGGANAFFLYINSLVHVIMYCYYALSTFGPSVQPYLWWKKYLTKLQIIQFVLIITNSVRLLFLPNCSAPKAFSYLSIVNAALFLVLFASFYRQSYSHRHKPTKLHTN</sequence>
<dbReference type="GO" id="GO:0009922">
    <property type="term" value="F:fatty acid elongase activity"/>
    <property type="evidence" value="ECO:0007669"/>
    <property type="project" value="UniProtKB-EC"/>
</dbReference>
<gene>
    <name evidence="11" type="ORF">ONB1V03_LOCUS3705</name>
</gene>
<keyword evidence="9 10" id="KW-0275">Fatty acid biosynthesis</keyword>
<keyword evidence="2 10" id="KW-0444">Lipid biosynthesis</keyword>
<keyword evidence="7 10" id="KW-0443">Lipid metabolism</keyword>
<feature type="transmembrane region" description="Helical" evidence="10">
    <location>
        <begin position="220"/>
        <end position="240"/>
    </location>
</feature>
<proteinExistence type="inferred from homology"/>
<evidence type="ECO:0000256" key="2">
    <source>
        <dbReference type="ARBA" id="ARBA00022516"/>
    </source>
</evidence>
<dbReference type="EMBL" id="OC915973">
    <property type="protein sequence ID" value="CAD7642651.1"/>
    <property type="molecule type" value="Genomic_DNA"/>
</dbReference>
<dbReference type="AlphaFoldDB" id="A0A7R9LJ74"/>
<feature type="transmembrane region" description="Helical" evidence="10">
    <location>
        <begin position="158"/>
        <end position="176"/>
    </location>
</feature>
<keyword evidence="3 10" id="KW-0808">Transferase</keyword>
<evidence type="ECO:0000256" key="7">
    <source>
        <dbReference type="ARBA" id="ARBA00023098"/>
    </source>
</evidence>
<dbReference type="GO" id="GO:0005789">
    <property type="term" value="C:endoplasmic reticulum membrane"/>
    <property type="evidence" value="ECO:0007669"/>
    <property type="project" value="TreeGrafter"/>
</dbReference>
<comment type="subcellular location">
    <subcellularLocation>
        <location evidence="1">Membrane</location>
        <topology evidence="1">Multi-pass membrane protein</topology>
    </subcellularLocation>
</comment>
<evidence type="ECO:0000256" key="3">
    <source>
        <dbReference type="ARBA" id="ARBA00022679"/>
    </source>
</evidence>
<dbReference type="Pfam" id="PF01151">
    <property type="entry name" value="ELO"/>
    <property type="match status" value="1"/>
</dbReference>
<feature type="transmembrane region" description="Helical" evidence="10">
    <location>
        <begin position="42"/>
        <end position="61"/>
    </location>
</feature>
<dbReference type="Proteomes" id="UP000728032">
    <property type="component" value="Unassembled WGS sequence"/>
</dbReference>
<dbReference type="GO" id="GO:0034625">
    <property type="term" value="P:fatty acid elongation, monounsaturated fatty acid"/>
    <property type="evidence" value="ECO:0007669"/>
    <property type="project" value="TreeGrafter"/>
</dbReference>
<dbReference type="OrthoDB" id="434092at2759"/>
<feature type="transmembrane region" description="Helical" evidence="10">
    <location>
        <begin position="246"/>
        <end position="266"/>
    </location>
</feature>
<keyword evidence="5 10" id="KW-0276">Fatty acid metabolism</keyword>
<comment type="catalytic activity">
    <reaction evidence="10">
        <text>a very-long-chain acyl-CoA + malonyl-CoA + H(+) = a very-long-chain 3-oxoacyl-CoA + CO2 + CoA</text>
        <dbReference type="Rhea" id="RHEA:32727"/>
        <dbReference type="ChEBI" id="CHEBI:15378"/>
        <dbReference type="ChEBI" id="CHEBI:16526"/>
        <dbReference type="ChEBI" id="CHEBI:57287"/>
        <dbReference type="ChEBI" id="CHEBI:57384"/>
        <dbReference type="ChEBI" id="CHEBI:90725"/>
        <dbReference type="ChEBI" id="CHEBI:90736"/>
        <dbReference type="EC" id="2.3.1.199"/>
    </reaction>
</comment>
<evidence type="ECO:0000256" key="5">
    <source>
        <dbReference type="ARBA" id="ARBA00022832"/>
    </source>
</evidence>
<feature type="transmembrane region" description="Helical" evidence="10">
    <location>
        <begin position="182"/>
        <end position="200"/>
    </location>
</feature>
<feature type="transmembrane region" description="Helical" evidence="10">
    <location>
        <begin position="123"/>
        <end position="146"/>
    </location>
</feature>
<evidence type="ECO:0000256" key="6">
    <source>
        <dbReference type="ARBA" id="ARBA00022989"/>
    </source>
</evidence>
<evidence type="ECO:0000313" key="11">
    <source>
        <dbReference type="EMBL" id="CAD7642651.1"/>
    </source>
</evidence>
<dbReference type="GO" id="GO:0030148">
    <property type="term" value="P:sphingolipid biosynthetic process"/>
    <property type="evidence" value="ECO:0007669"/>
    <property type="project" value="TreeGrafter"/>
</dbReference>
<feature type="transmembrane region" description="Helical" evidence="10">
    <location>
        <begin position="82"/>
        <end position="103"/>
    </location>
</feature>
<evidence type="ECO:0000256" key="9">
    <source>
        <dbReference type="ARBA" id="ARBA00023160"/>
    </source>
</evidence>
<dbReference type="PANTHER" id="PTHR11157:SF69">
    <property type="entry name" value="ELONGATION OF VERY LONG CHAIN FATTY ACIDS PROTEIN 7"/>
    <property type="match status" value="1"/>
</dbReference>
<organism evidence="11">
    <name type="scientific">Oppiella nova</name>
    <dbReference type="NCBI Taxonomy" id="334625"/>
    <lineage>
        <taxon>Eukaryota</taxon>
        <taxon>Metazoa</taxon>
        <taxon>Ecdysozoa</taxon>
        <taxon>Arthropoda</taxon>
        <taxon>Chelicerata</taxon>
        <taxon>Arachnida</taxon>
        <taxon>Acari</taxon>
        <taxon>Acariformes</taxon>
        <taxon>Sarcoptiformes</taxon>
        <taxon>Oribatida</taxon>
        <taxon>Brachypylina</taxon>
        <taxon>Oppioidea</taxon>
        <taxon>Oppiidae</taxon>
        <taxon>Oppiella</taxon>
    </lineage>
</organism>
<protein>
    <recommendedName>
        <fullName evidence="10">Elongation of very long chain fatty acids protein</fullName>
        <ecNumber evidence="10">2.3.1.199</ecNumber>
    </recommendedName>
    <alternativeName>
        <fullName evidence="10">Very-long-chain 3-oxoacyl-CoA synthase</fullName>
    </alternativeName>
</protein>
<evidence type="ECO:0000313" key="12">
    <source>
        <dbReference type="Proteomes" id="UP000728032"/>
    </source>
</evidence>
<dbReference type="GO" id="GO:0042761">
    <property type="term" value="P:very long-chain fatty acid biosynthetic process"/>
    <property type="evidence" value="ECO:0007669"/>
    <property type="project" value="TreeGrafter"/>
</dbReference>
<dbReference type="InterPro" id="IPR002076">
    <property type="entry name" value="ELO_fam"/>
</dbReference>
<dbReference type="EMBL" id="CAJPVJ010001148">
    <property type="protein sequence ID" value="CAG2164145.1"/>
    <property type="molecule type" value="Genomic_DNA"/>
</dbReference>
<evidence type="ECO:0000256" key="4">
    <source>
        <dbReference type="ARBA" id="ARBA00022692"/>
    </source>
</evidence>
<comment type="similarity">
    <text evidence="10">Belongs to the ELO family.</text>
</comment>
<evidence type="ECO:0000256" key="1">
    <source>
        <dbReference type="ARBA" id="ARBA00004141"/>
    </source>
</evidence>
<evidence type="ECO:0000256" key="8">
    <source>
        <dbReference type="ARBA" id="ARBA00023136"/>
    </source>
</evidence>
<keyword evidence="12" id="KW-1185">Reference proteome</keyword>
<dbReference type="GO" id="GO:0034626">
    <property type="term" value="P:fatty acid elongation, polyunsaturated fatty acid"/>
    <property type="evidence" value="ECO:0007669"/>
    <property type="project" value="TreeGrafter"/>
</dbReference>
<name>A0A7R9LJ74_9ACAR</name>